<dbReference type="Proteomes" id="UP001596524">
    <property type="component" value="Unassembled WGS sequence"/>
</dbReference>
<dbReference type="InterPro" id="IPR037401">
    <property type="entry name" value="SnoaL-like"/>
</dbReference>
<dbReference type="EMBL" id="JBHTCH010000025">
    <property type="protein sequence ID" value="MFC7362578.1"/>
    <property type="molecule type" value="Genomic_DNA"/>
</dbReference>
<dbReference type="SUPFAM" id="SSF54427">
    <property type="entry name" value="NTF2-like"/>
    <property type="match status" value="1"/>
</dbReference>
<evidence type="ECO:0000313" key="2">
    <source>
        <dbReference type="EMBL" id="MFC7362578.1"/>
    </source>
</evidence>
<proteinExistence type="predicted"/>
<dbReference type="RefSeq" id="WP_255889001.1">
    <property type="nucleotide sequence ID" value="NZ_JAFMZM010000001.1"/>
</dbReference>
<comment type="caution">
    <text evidence="2">The sequence shown here is derived from an EMBL/GenBank/DDBJ whole genome shotgun (WGS) entry which is preliminary data.</text>
</comment>
<dbReference type="Pfam" id="PF12680">
    <property type="entry name" value="SnoaL_2"/>
    <property type="match status" value="1"/>
</dbReference>
<evidence type="ECO:0000259" key="1">
    <source>
        <dbReference type="Pfam" id="PF12680"/>
    </source>
</evidence>
<keyword evidence="3" id="KW-1185">Reference proteome</keyword>
<gene>
    <name evidence="2" type="ORF">ACFQO6_20080</name>
</gene>
<evidence type="ECO:0000313" key="3">
    <source>
        <dbReference type="Proteomes" id="UP001596524"/>
    </source>
</evidence>
<dbReference type="Gene3D" id="3.10.450.50">
    <property type="match status" value="1"/>
</dbReference>
<sequence>MTEHTESAALRVALAYHRAWTSGDVDAAMAYVADDGFVCRAPGGDLSGKEAFRDYLHGFVQVNTGLTDIAAFGDQEHALLFYCPHTATTTTAPAAEHFTIRGGRIAESTLVFDRLSFAPPQ</sequence>
<reference evidence="3" key="1">
    <citation type="journal article" date="2019" name="Int. J. Syst. Evol. Microbiol.">
        <title>The Global Catalogue of Microorganisms (GCM) 10K type strain sequencing project: providing services to taxonomists for standard genome sequencing and annotation.</title>
        <authorList>
            <consortium name="The Broad Institute Genomics Platform"/>
            <consortium name="The Broad Institute Genome Sequencing Center for Infectious Disease"/>
            <person name="Wu L."/>
            <person name="Ma J."/>
        </authorList>
    </citation>
    <scope>NUCLEOTIDE SEQUENCE [LARGE SCALE GENOMIC DNA]</scope>
    <source>
        <strain evidence="3">FCH27</strain>
    </source>
</reference>
<organism evidence="2 3">
    <name type="scientific">Nocardioides astragali</name>
    <dbReference type="NCBI Taxonomy" id="1776736"/>
    <lineage>
        <taxon>Bacteria</taxon>
        <taxon>Bacillati</taxon>
        <taxon>Actinomycetota</taxon>
        <taxon>Actinomycetes</taxon>
        <taxon>Propionibacteriales</taxon>
        <taxon>Nocardioidaceae</taxon>
        <taxon>Nocardioides</taxon>
    </lineage>
</organism>
<dbReference type="InterPro" id="IPR032710">
    <property type="entry name" value="NTF2-like_dom_sf"/>
</dbReference>
<feature type="domain" description="SnoaL-like" evidence="1">
    <location>
        <begin position="15"/>
        <end position="107"/>
    </location>
</feature>
<accession>A0ABW2NAC1</accession>
<protein>
    <submittedName>
        <fullName evidence="2">Nuclear transport factor 2 family protein</fullName>
    </submittedName>
</protein>
<name>A0ABW2NAC1_9ACTN</name>